<feature type="compositionally biased region" description="Polar residues" evidence="1">
    <location>
        <begin position="319"/>
        <end position="344"/>
    </location>
</feature>
<evidence type="ECO:0000256" key="1">
    <source>
        <dbReference type="SAM" id="MobiDB-lite"/>
    </source>
</evidence>
<dbReference type="Proteomes" id="UP001271007">
    <property type="component" value="Unassembled WGS sequence"/>
</dbReference>
<evidence type="ECO:0000313" key="2">
    <source>
        <dbReference type="EMBL" id="KAK3058116.1"/>
    </source>
</evidence>
<organism evidence="2 3">
    <name type="scientific">Extremus antarcticus</name>
    <dbReference type="NCBI Taxonomy" id="702011"/>
    <lineage>
        <taxon>Eukaryota</taxon>
        <taxon>Fungi</taxon>
        <taxon>Dikarya</taxon>
        <taxon>Ascomycota</taxon>
        <taxon>Pezizomycotina</taxon>
        <taxon>Dothideomycetes</taxon>
        <taxon>Dothideomycetidae</taxon>
        <taxon>Mycosphaerellales</taxon>
        <taxon>Extremaceae</taxon>
        <taxon>Extremus</taxon>
    </lineage>
</organism>
<protein>
    <submittedName>
        <fullName evidence="2">Uncharacterized protein</fullName>
    </submittedName>
</protein>
<dbReference type="AlphaFoldDB" id="A0AAJ0LWW0"/>
<dbReference type="EMBL" id="JAWDJX010000002">
    <property type="protein sequence ID" value="KAK3058116.1"/>
    <property type="molecule type" value="Genomic_DNA"/>
</dbReference>
<feature type="compositionally biased region" description="Polar residues" evidence="1">
    <location>
        <begin position="150"/>
        <end position="166"/>
    </location>
</feature>
<feature type="region of interest" description="Disordered" evidence="1">
    <location>
        <begin position="142"/>
        <end position="240"/>
    </location>
</feature>
<keyword evidence="3" id="KW-1185">Reference proteome</keyword>
<proteinExistence type="predicted"/>
<feature type="region of interest" description="Disordered" evidence="1">
    <location>
        <begin position="364"/>
        <end position="389"/>
    </location>
</feature>
<comment type="caution">
    <text evidence="2">The sequence shown here is derived from an EMBL/GenBank/DDBJ whole genome shotgun (WGS) entry which is preliminary data.</text>
</comment>
<feature type="compositionally biased region" description="Polar residues" evidence="1">
    <location>
        <begin position="186"/>
        <end position="214"/>
    </location>
</feature>
<reference evidence="2" key="1">
    <citation type="submission" date="2023-04" db="EMBL/GenBank/DDBJ databases">
        <title>Black Yeasts Isolated from many extreme environments.</title>
        <authorList>
            <person name="Coleine C."/>
            <person name="Stajich J.E."/>
            <person name="Selbmann L."/>
        </authorList>
    </citation>
    <scope>NUCLEOTIDE SEQUENCE</scope>
    <source>
        <strain evidence="2">CCFEE 5312</strain>
    </source>
</reference>
<sequence>MPTYLLHGFRWPRQLVRIHIILQNLDDAAAEWLVAPKTTLALLKNFNQLYPECMEHLMRLRFVEQYDPNDLSASASQPFAYVADMVEEVKLGVDIDEIRGRGLNNEQWTAIMELRDKLAPEEKVGWYIVVCGDEERAVPPGFIEDERSSEGNASRLSDAASSQQAGSEPPGGNMMTNGPALAILNGDSTSSQPSSGERSLSTPSTELSSVQPSELSAAPPTRNGLTPSPPGVSEIDFEKETKVKYRRSSIVPDYRQSGFPTDSLPNGIGYVNGNSTPNGNGIITNGKAPSPSRSSFANGNTFASPRPSNLSARPRRSISPESTRRQTTMGFPTTGRTNGTVSPLTVRSVSPVGWRSGAVSPIAARSSSPVGTYRNSPLSNGNAGTPGTRTSAQAQALAAHKLAARHTMSGLTLNTQMTVPAAQPRMPRPQTSGSNDSEEVMDEVISLSPAVRAPVLRFKRSSTLGSQIATPYPESSSMTLDTVMEDGSASGGGGKYTGQNVNAEDLVAVNLENAFDLL</sequence>
<feature type="compositionally biased region" description="Polar residues" evidence="1">
    <location>
        <begin position="291"/>
        <end position="311"/>
    </location>
</feature>
<evidence type="ECO:0000313" key="3">
    <source>
        <dbReference type="Proteomes" id="UP001271007"/>
    </source>
</evidence>
<feature type="region of interest" description="Disordered" evidence="1">
    <location>
        <begin position="278"/>
        <end position="344"/>
    </location>
</feature>
<gene>
    <name evidence="2" type="ORF">LTR09_001194</name>
</gene>
<accession>A0AAJ0LWW0</accession>
<name>A0AAJ0LWW0_9PEZI</name>
<feature type="compositionally biased region" description="Polar residues" evidence="1">
    <location>
        <begin position="365"/>
        <end position="389"/>
    </location>
</feature>